<dbReference type="STRING" id="1860122.A9404_06905"/>
<organism evidence="1 2">
    <name type="scientific">Halothiobacillus diazotrophicus</name>
    <dbReference type="NCBI Taxonomy" id="1860122"/>
    <lineage>
        <taxon>Bacteria</taxon>
        <taxon>Pseudomonadati</taxon>
        <taxon>Pseudomonadota</taxon>
        <taxon>Gammaproteobacteria</taxon>
        <taxon>Chromatiales</taxon>
        <taxon>Halothiobacillaceae</taxon>
        <taxon>Halothiobacillus</taxon>
    </lineage>
</organism>
<dbReference type="AlphaFoldDB" id="A0A191ZGY7"/>
<evidence type="ECO:0000313" key="1">
    <source>
        <dbReference type="EMBL" id="ANJ67149.1"/>
    </source>
</evidence>
<evidence type="ECO:0000313" key="2">
    <source>
        <dbReference type="Proteomes" id="UP000078596"/>
    </source>
</evidence>
<gene>
    <name evidence="1" type="ORF">A9404_06905</name>
</gene>
<dbReference type="RefSeq" id="WP_066099529.1">
    <property type="nucleotide sequence ID" value="NZ_CP016027.1"/>
</dbReference>
<dbReference type="SFLD" id="SFLDS00003">
    <property type="entry name" value="Haloacid_Dehalogenase"/>
    <property type="match status" value="1"/>
</dbReference>
<keyword evidence="2" id="KW-1185">Reference proteome</keyword>
<dbReference type="KEGG" id="haz:A9404_06905"/>
<dbReference type="SFLD" id="SFLDG01129">
    <property type="entry name" value="C1.5:_HAD__Beta-PGM__Phosphata"/>
    <property type="match status" value="1"/>
</dbReference>
<dbReference type="InterPro" id="IPR023198">
    <property type="entry name" value="PGP-like_dom2"/>
</dbReference>
<dbReference type="Pfam" id="PF00702">
    <property type="entry name" value="Hydrolase"/>
    <property type="match status" value="1"/>
</dbReference>
<dbReference type="PANTHER" id="PTHR43611:SF3">
    <property type="entry name" value="FLAVIN MONONUCLEOTIDE HYDROLASE 1, CHLOROPLATIC"/>
    <property type="match status" value="1"/>
</dbReference>
<keyword evidence="1" id="KW-0378">Hydrolase</keyword>
<dbReference type="OrthoDB" id="9797415at2"/>
<dbReference type="PANTHER" id="PTHR43611">
    <property type="entry name" value="ALPHA-D-GLUCOSE 1-PHOSPHATE PHOSPHATASE"/>
    <property type="match status" value="1"/>
</dbReference>
<dbReference type="InterPro" id="IPR023214">
    <property type="entry name" value="HAD_sf"/>
</dbReference>
<sequence>MNIRPLITHLFLDIGGVLLTNGWDHEARQRAADHFGLDLADLEARHHLTFDTYEAGKISLDTYLERVVFHQKRTFTLGEFQAFMVAQSQPDNAMIGLMSRLKTRYGLKIAVVSNEGRELNAYRINTFHLNEFVDTFISSCFVHRRKPDEDIFRLALDITQAKAENVLYIENTPLFVQVAESLGIQGLLHTDFHATRSRLVAYGLADTSDARE</sequence>
<name>A0A191ZGY7_9GAMM</name>
<reference evidence="1 2" key="1">
    <citation type="submission" date="2016-06" db="EMBL/GenBank/DDBJ databases">
        <title>Insight into the functional genes involving in sulfur oxidation in Pearl River water.</title>
        <authorList>
            <person name="Luo J."/>
            <person name="Tan X."/>
            <person name="Lin W."/>
        </authorList>
    </citation>
    <scope>NUCLEOTIDE SEQUENCE [LARGE SCALE GENOMIC DNA]</scope>
    <source>
        <strain evidence="1 2">LS2</strain>
    </source>
</reference>
<dbReference type="EMBL" id="CP016027">
    <property type="protein sequence ID" value="ANJ67149.1"/>
    <property type="molecule type" value="Genomic_DNA"/>
</dbReference>
<dbReference type="GO" id="GO:0016787">
    <property type="term" value="F:hydrolase activity"/>
    <property type="evidence" value="ECO:0007669"/>
    <property type="project" value="UniProtKB-KW"/>
</dbReference>
<protein>
    <submittedName>
        <fullName evidence="1">Hydrolase</fullName>
    </submittedName>
</protein>
<dbReference type="SUPFAM" id="SSF56784">
    <property type="entry name" value="HAD-like"/>
    <property type="match status" value="1"/>
</dbReference>
<proteinExistence type="predicted"/>
<dbReference type="Gene3D" id="3.40.50.1000">
    <property type="entry name" value="HAD superfamily/HAD-like"/>
    <property type="match status" value="1"/>
</dbReference>
<dbReference type="InterPro" id="IPR036412">
    <property type="entry name" value="HAD-like_sf"/>
</dbReference>
<dbReference type="Gene3D" id="1.10.150.240">
    <property type="entry name" value="Putative phosphatase, domain 2"/>
    <property type="match status" value="1"/>
</dbReference>
<dbReference type="Proteomes" id="UP000078596">
    <property type="component" value="Chromosome"/>
</dbReference>
<accession>A0A191ZGY7</accession>